<evidence type="ECO:0000313" key="3">
    <source>
        <dbReference type="Proteomes" id="UP000772434"/>
    </source>
</evidence>
<name>A0A9P5UAR6_9AGAR</name>
<comment type="caution">
    <text evidence="2">The sequence shown here is derived from an EMBL/GenBank/DDBJ whole genome shotgun (WGS) entry which is preliminary data.</text>
</comment>
<feature type="region of interest" description="Disordered" evidence="1">
    <location>
        <begin position="26"/>
        <end position="56"/>
    </location>
</feature>
<proteinExistence type="predicted"/>
<organism evidence="2 3">
    <name type="scientific">Rhodocollybia butyracea</name>
    <dbReference type="NCBI Taxonomy" id="206335"/>
    <lineage>
        <taxon>Eukaryota</taxon>
        <taxon>Fungi</taxon>
        <taxon>Dikarya</taxon>
        <taxon>Basidiomycota</taxon>
        <taxon>Agaricomycotina</taxon>
        <taxon>Agaricomycetes</taxon>
        <taxon>Agaricomycetidae</taxon>
        <taxon>Agaricales</taxon>
        <taxon>Marasmiineae</taxon>
        <taxon>Omphalotaceae</taxon>
        <taxon>Rhodocollybia</taxon>
    </lineage>
</organism>
<dbReference type="AlphaFoldDB" id="A0A9P5UAR6"/>
<keyword evidence="3" id="KW-1185">Reference proteome</keyword>
<accession>A0A9P5UAR6</accession>
<dbReference type="Proteomes" id="UP000772434">
    <property type="component" value="Unassembled WGS sequence"/>
</dbReference>
<protein>
    <submittedName>
        <fullName evidence="2">Uncharacterized protein</fullName>
    </submittedName>
</protein>
<evidence type="ECO:0000256" key="1">
    <source>
        <dbReference type="SAM" id="MobiDB-lite"/>
    </source>
</evidence>
<sequence>MALSYALAPARTWCSSVLPRLAASKKRLGKATGSPVPKRQRVKTVGATPPSTHEPTIPTVTFLHGKTGEISKTGSVLSERLETVLSDLILIKGLSQPRSGLPRYKGLYNPSPSKTNSRQWIYFTVTGLEQCPDDENPCFGWVAKGLGEGVRTPKTPGTYRKKYIGVTKGKPAWNRLAGEWWGKPDSTDAEVIGQWYTLLEEFKAHFMSSFSVTFIGIDGERLAGGSSEVIPEADLTEAINGALHEDSENEIAYDDPEGYHWTDYVPGDPRKYAQRYMGIVKPIPLNLALFGKDIFTLIGKYPYGVDGAAGGDPQSVPLSNPGPKEREWLTIMKEFEVLYSIHHQPSIHQQHSDSDSDSDLDSPVHGG</sequence>
<evidence type="ECO:0000313" key="2">
    <source>
        <dbReference type="EMBL" id="KAF9073335.1"/>
    </source>
</evidence>
<dbReference type="EMBL" id="JADNRY010000018">
    <property type="protein sequence ID" value="KAF9073335.1"/>
    <property type="molecule type" value="Genomic_DNA"/>
</dbReference>
<feature type="region of interest" description="Disordered" evidence="1">
    <location>
        <begin position="346"/>
        <end position="367"/>
    </location>
</feature>
<reference evidence="2" key="1">
    <citation type="submission" date="2020-11" db="EMBL/GenBank/DDBJ databases">
        <authorList>
            <consortium name="DOE Joint Genome Institute"/>
            <person name="Ahrendt S."/>
            <person name="Riley R."/>
            <person name="Andreopoulos W."/>
            <person name="Labutti K."/>
            <person name="Pangilinan J."/>
            <person name="Ruiz-Duenas F.J."/>
            <person name="Barrasa J.M."/>
            <person name="Sanchez-Garcia M."/>
            <person name="Camarero S."/>
            <person name="Miyauchi S."/>
            <person name="Serrano A."/>
            <person name="Linde D."/>
            <person name="Babiker R."/>
            <person name="Drula E."/>
            <person name="Ayuso-Fernandez I."/>
            <person name="Pacheco R."/>
            <person name="Padilla G."/>
            <person name="Ferreira P."/>
            <person name="Barriuso J."/>
            <person name="Kellner H."/>
            <person name="Castanera R."/>
            <person name="Alfaro M."/>
            <person name="Ramirez L."/>
            <person name="Pisabarro A.G."/>
            <person name="Kuo A."/>
            <person name="Tritt A."/>
            <person name="Lipzen A."/>
            <person name="He G."/>
            <person name="Yan M."/>
            <person name="Ng V."/>
            <person name="Cullen D."/>
            <person name="Martin F."/>
            <person name="Rosso M.-N."/>
            <person name="Henrissat B."/>
            <person name="Hibbett D."/>
            <person name="Martinez A.T."/>
            <person name="Grigoriev I.V."/>
        </authorList>
    </citation>
    <scope>NUCLEOTIDE SEQUENCE</scope>
    <source>
        <strain evidence="2">AH 40177</strain>
    </source>
</reference>
<gene>
    <name evidence="2" type="ORF">BDP27DRAFT_1360275</name>
</gene>